<organism evidence="4">
    <name type="scientific">Dichomitus squalens</name>
    <dbReference type="NCBI Taxonomy" id="114155"/>
    <lineage>
        <taxon>Eukaryota</taxon>
        <taxon>Fungi</taxon>
        <taxon>Dikarya</taxon>
        <taxon>Basidiomycota</taxon>
        <taxon>Agaricomycotina</taxon>
        <taxon>Agaricomycetes</taxon>
        <taxon>Polyporales</taxon>
        <taxon>Polyporaceae</taxon>
        <taxon>Dichomitus</taxon>
    </lineage>
</organism>
<accession>A0A4Q9MDW5</accession>
<dbReference type="PANTHER" id="PTHR10622:SF10">
    <property type="entry name" value="HET DOMAIN-CONTAINING PROTEIN"/>
    <property type="match status" value="1"/>
</dbReference>
<sequence length="643" mass="72640">MRVLDTWTGQFMEVDPEKTNFAILSHTWRKKEQTYNELKVVQARHGGPSDAEYSSPSPSRPPSPSPDSPSPDSPSSFVPGDHLIWNDVKLSRKIREACGVARKAGYRYLWIDSCCINKASSSELSESINSMFQWYGRAKVCFAHLADVPSSDDARAAESAFRKSRWFERGWTLQELIAPLSVKFLSEDWTEIGTKLALADLVEEITGIAEDALVHAKSLDDFSVAQRLSWTASRKTSRKEDSAYSLLGIFNINMSTLYGEGERAFRRLLEEIVRRVPDQSVFAWGSVYMDLERDQVLADSLSNARELTCVPPHRQYEAQFLFDCGLYNFTDSGMITVIPHDDVLARLKLSKKLPAQEYTFTPHGIRTQLPVVPLSRCLPHHILEQSISDNPVSQWYLVILGCEHPDHPGALLGRVCYIPPSDAEVEYLHCGRVLIDPAPTRGTLGGSCLFPLSPETIDRCRNDIQVKTVYISHPERATAQSGNARYQPHEKINLLLPKATRDALRAQGYTAKLQGPDERHPGPHWLTLLNDDHMIAVEYLHTLEDEGWRFKVKADVKMSRCALDLVEADPSFVEWEDSGPWYSSLRTEEVAFTLAGKKLILKLGLDLVAQSHYFLRVELVEVVETEEITPAVSLEWEADEDRR</sequence>
<dbReference type="InterPro" id="IPR010730">
    <property type="entry name" value="HET"/>
</dbReference>
<evidence type="ECO:0000259" key="2">
    <source>
        <dbReference type="Pfam" id="PF06985"/>
    </source>
</evidence>
<dbReference type="InterPro" id="IPR058525">
    <property type="entry name" value="DUF8212"/>
</dbReference>
<feature type="region of interest" description="Disordered" evidence="1">
    <location>
        <begin position="45"/>
        <end position="77"/>
    </location>
</feature>
<dbReference type="EMBL" id="ML143489">
    <property type="protein sequence ID" value="TBU24016.1"/>
    <property type="molecule type" value="Genomic_DNA"/>
</dbReference>
<feature type="domain" description="Heterokaryon incompatibility" evidence="2">
    <location>
        <begin position="22"/>
        <end position="149"/>
    </location>
</feature>
<dbReference type="PANTHER" id="PTHR10622">
    <property type="entry name" value="HET DOMAIN-CONTAINING PROTEIN"/>
    <property type="match status" value="1"/>
</dbReference>
<name>A0A4Q9MDW5_9APHY</name>
<evidence type="ECO:0000256" key="1">
    <source>
        <dbReference type="SAM" id="MobiDB-lite"/>
    </source>
</evidence>
<dbReference type="Pfam" id="PF26640">
    <property type="entry name" value="DUF8212"/>
    <property type="match status" value="1"/>
</dbReference>
<feature type="compositionally biased region" description="Pro residues" evidence="1">
    <location>
        <begin position="58"/>
        <end position="72"/>
    </location>
</feature>
<feature type="domain" description="DUF8212" evidence="3">
    <location>
        <begin position="263"/>
        <end position="475"/>
    </location>
</feature>
<evidence type="ECO:0000313" key="4">
    <source>
        <dbReference type="EMBL" id="TBU24016.1"/>
    </source>
</evidence>
<dbReference type="Proteomes" id="UP000292957">
    <property type="component" value="Unassembled WGS sequence"/>
</dbReference>
<dbReference type="Pfam" id="PF06985">
    <property type="entry name" value="HET"/>
    <property type="match status" value="1"/>
</dbReference>
<protein>
    <submittedName>
        <fullName evidence="4">Heterokaryon incompatibility protein-domain-containing protein</fullName>
    </submittedName>
</protein>
<dbReference type="OrthoDB" id="1938262at2759"/>
<gene>
    <name evidence="4" type="ORF">BD311DRAFT_767297</name>
</gene>
<evidence type="ECO:0000259" key="3">
    <source>
        <dbReference type="Pfam" id="PF26640"/>
    </source>
</evidence>
<proteinExistence type="predicted"/>
<reference evidence="4" key="1">
    <citation type="submission" date="2019-01" db="EMBL/GenBank/DDBJ databases">
        <title>Draft genome sequences of three monokaryotic isolates of the white-rot basidiomycete fungus Dichomitus squalens.</title>
        <authorList>
            <consortium name="DOE Joint Genome Institute"/>
            <person name="Lopez S.C."/>
            <person name="Andreopoulos B."/>
            <person name="Pangilinan J."/>
            <person name="Lipzen A."/>
            <person name="Riley R."/>
            <person name="Ahrendt S."/>
            <person name="Ng V."/>
            <person name="Barry K."/>
            <person name="Daum C."/>
            <person name="Grigoriev I.V."/>
            <person name="Hilden K.S."/>
            <person name="Makela M.R."/>
            <person name="de Vries R.P."/>
        </authorList>
    </citation>
    <scope>NUCLEOTIDE SEQUENCE [LARGE SCALE GENOMIC DNA]</scope>
    <source>
        <strain evidence="4">OM18370.1</strain>
    </source>
</reference>
<dbReference type="AlphaFoldDB" id="A0A4Q9MDW5"/>